<name>A0AAF3FFR4_9BILA</name>
<proteinExistence type="predicted"/>
<dbReference type="AlphaFoldDB" id="A0AAF3FFR4"/>
<organism evidence="1 2">
    <name type="scientific">Mesorhabditis belari</name>
    <dbReference type="NCBI Taxonomy" id="2138241"/>
    <lineage>
        <taxon>Eukaryota</taxon>
        <taxon>Metazoa</taxon>
        <taxon>Ecdysozoa</taxon>
        <taxon>Nematoda</taxon>
        <taxon>Chromadorea</taxon>
        <taxon>Rhabditida</taxon>
        <taxon>Rhabditina</taxon>
        <taxon>Rhabditomorpha</taxon>
        <taxon>Rhabditoidea</taxon>
        <taxon>Rhabditidae</taxon>
        <taxon>Mesorhabditinae</taxon>
        <taxon>Mesorhabditis</taxon>
    </lineage>
</organism>
<protein>
    <submittedName>
        <fullName evidence="2">Uncharacterized protein</fullName>
    </submittedName>
</protein>
<evidence type="ECO:0000313" key="2">
    <source>
        <dbReference type="WBParaSite" id="MBELARI_LOCUS473"/>
    </source>
</evidence>
<dbReference type="WBParaSite" id="MBELARI_LOCUS473">
    <property type="protein sequence ID" value="MBELARI_LOCUS473"/>
    <property type="gene ID" value="MBELARI_LOCUS473"/>
</dbReference>
<sequence length="71" mass="8416">MSLNGLKSYIAKRRTVHIISFPFLLCKELEEIDPVRTNFWRYQQALAENKHEKQILHAQQHPRFLSYSSSA</sequence>
<reference evidence="2" key="1">
    <citation type="submission" date="2024-02" db="UniProtKB">
        <authorList>
            <consortium name="WormBaseParasite"/>
        </authorList>
    </citation>
    <scope>IDENTIFICATION</scope>
</reference>
<accession>A0AAF3FFR4</accession>
<keyword evidence="1" id="KW-1185">Reference proteome</keyword>
<dbReference type="Proteomes" id="UP000887575">
    <property type="component" value="Unassembled WGS sequence"/>
</dbReference>
<evidence type="ECO:0000313" key="1">
    <source>
        <dbReference type="Proteomes" id="UP000887575"/>
    </source>
</evidence>